<feature type="compositionally biased region" description="Basic and acidic residues" evidence="1">
    <location>
        <begin position="1"/>
        <end position="10"/>
    </location>
</feature>
<dbReference type="EMBL" id="VSSQ01060649">
    <property type="protein sequence ID" value="MPN14056.1"/>
    <property type="molecule type" value="Genomic_DNA"/>
</dbReference>
<gene>
    <name evidence="2" type="ORF">SDC9_161382</name>
</gene>
<evidence type="ECO:0000256" key="1">
    <source>
        <dbReference type="SAM" id="MobiDB-lite"/>
    </source>
</evidence>
<protein>
    <submittedName>
        <fullName evidence="2">Uncharacterized protein</fullName>
    </submittedName>
</protein>
<sequence>MAQEEKREAYAFESGGAGGRKGHPPADRGDYPAQGDAPGGGAAAAEVRGGRAGLFAPGGYYPGGGLRQAGRAGGLLRISLCRADRAVGHGPRRAFGGGCAEGLCGQRAGVLRRHAPDAPADLRGAGPNP</sequence>
<comment type="caution">
    <text evidence="2">The sequence shown here is derived from an EMBL/GenBank/DDBJ whole genome shotgun (WGS) entry which is preliminary data.</text>
</comment>
<organism evidence="2">
    <name type="scientific">bioreactor metagenome</name>
    <dbReference type="NCBI Taxonomy" id="1076179"/>
    <lineage>
        <taxon>unclassified sequences</taxon>
        <taxon>metagenomes</taxon>
        <taxon>ecological metagenomes</taxon>
    </lineage>
</organism>
<name>A0A645FK68_9ZZZZ</name>
<proteinExistence type="predicted"/>
<feature type="region of interest" description="Disordered" evidence="1">
    <location>
        <begin position="1"/>
        <end position="44"/>
    </location>
</feature>
<dbReference type="AlphaFoldDB" id="A0A645FK68"/>
<reference evidence="2" key="1">
    <citation type="submission" date="2019-08" db="EMBL/GenBank/DDBJ databases">
        <authorList>
            <person name="Kucharzyk K."/>
            <person name="Murdoch R.W."/>
            <person name="Higgins S."/>
            <person name="Loffler F."/>
        </authorList>
    </citation>
    <scope>NUCLEOTIDE SEQUENCE</scope>
</reference>
<evidence type="ECO:0000313" key="2">
    <source>
        <dbReference type="EMBL" id="MPN14056.1"/>
    </source>
</evidence>
<accession>A0A645FK68</accession>